<organism evidence="1 2">
    <name type="scientific">Paraphaeosphaeria minitans</name>
    <dbReference type="NCBI Taxonomy" id="565426"/>
    <lineage>
        <taxon>Eukaryota</taxon>
        <taxon>Fungi</taxon>
        <taxon>Dikarya</taxon>
        <taxon>Ascomycota</taxon>
        <taxon>Pezizomycotina</taxon>
        <taxon>Dothideomycetes</taxon>
        <taxon>Pleosporomycetidae</taxon>
        <taxon>Pleosporales</taxon>
        <taxon>Massarineae</taxon>
        <taxon>Didymosphaeriaceae</taxon>
        <taxon>Paraphaeosphaeria</taxon>
    </lineage>
</organism>
<dbReference type="PANTHER" id="PTHR10622">
    <property type="entry name" value="HET DOMAIN-CONTAINING PROTEIN"/>
    <property type="match status" value="1"/>
</dbReference>
<gene>
    <name evidence="1" type="ORF">PMIN01_03759</name>
</gene>
<comment type="caution">
    <text evidence="1">The sequence shown here is derived from an EMBL/GenBank/DDBJ whole genome shotgun (WGS) entry which is preliminary data.</text>
</comment>
<dbReference type="PANTHER" id="PTHR10622:SF12">
    <property type="entry name" value="HET DOMAIN-CONTAINING PROTEIN"/>
    <property type="match status" value="1"/>
</dbReference>
<dbReference type="Proteomes" id="UP000756921">
    <property type="component" value="Unassembled WGS sequence"/>
</dbReference>
<name>A0A9P6KU03_9PLEO</name>
<proteinExistence type="predicted"/>
<dbReference type="OrthoDB" id="3787959at2759"/>
<keyword evidence="2" id="KW-1185">Reference proteome</keyword>
<evidence type="ECO:0000313" key="2">
    <source>
        <dbReference type="Proteomes" id="UP000756921"/>
    </source>
</evidence>
<dbReference type="EMBL" id="WJXW01000003">
    <property type="protein sequence ID" value="KAF9738476.1"/>
    <property type="molecule type" value="Genomic_DNA"/>
</dbReference>
<sequence>MAWAAKRETTREEDTAYCLFGLFQVNAPLLYGEGGKRAFERLQEDTIKKTNDLTILAWMNPGPRISGITSILAPHPRYFSRSQYIRPQNRIGGNPEFTVTNKGLKIKTLVYRPNGKIFMPLNCLIRADTNILLSISLMSGKDGVFFRNADFGGLPVPLDSQGIEELIYIAMDTKGALLERTVTLAVPLEDGSFEFIQVEAWVDHNYPCNLFSRSLAQKYSIKYDSMKRRSYEGTLEGPAYSRARFIARYSDTKAQHLKEEDFDNHCHRAIFDVLDVDLRYGISIIFGRPAMHGCLTTMEGHFAPAF</sequence>
<evidence type="ECO:0000313" key="1">
    <source>
        <dbReference type="EMBL" id="KAF9738476.1"/>
    </source>
</evidence>
<reference evidence="1" key="1">
    <citation type="journal article" date="2020" name="Mol. Plant Microbe Interact.">
        <title>Genome Sequence of the Biocontrol Agent Coniothyrium minitans strain Conio (IMI 134523).</title>
        <authorList>
            <person name="Patel D."/>
            <person name="Shittu T.A."/>
            <person name="Baroncelli R."/>
            <person name="Muthumeenakshi S."/>
            <person name="Osborne T.H."/>
            <person name="Janganan T.K."/>
            <person name="Sreenivasaprasad S."/>
        </authorList>
    </citation>
    <scope>NUCLEOTIDE SEQUENCE</scope>
    <source>
        <strain evidence="1">Conio</strain>
    </source>
</reference>
<dbReference type="AlphaFoldDB" id="A0A9P6KU03"/>
<accession>A0A9P6KU03</accession>
<protein>
    <submittedName>
        <fullName evidence="1">HET domain-containing protein</fullName>
    </submittedName>
</protein>